<sequence length="324" mass="36891">MARGPATRLLHIYVSKNNLSKIIRIPFSSNPLFQSSSQKFTLYPSFDPKFRGPSFNKNPFSTVAENENSGNSDVNSKRIVDESVKPSEAGTGIENVDGFKHVASRDPTEIYMELRDSPKSSKQTRAEWYVMGEIFRAFAKSGWACNQALALYIGAAFFPTAVHMFRNFFFKKCQRDVVNYLVSLGPCDEAERFLFPIFAEYCVEELQDEMKRFRSIIESADLTKPHTWFPFARAMKRKVIYHCGPTNSGKTYNALQRFMEAKKGIYCSPLRLLAMEVFDRVNAHGVYCSLQTGQEKKFVPFSNHIACTVEMVSTNDLYDVAVID</sequence>
<evidence type="ECO:0000313" key="7">
    <source>
        <dbReference type="EMBL" id="KAK3039338.1"/>
    </source>
</evidence>
<dbReference type="Pfam" id="PF22527">
    <property type="entry name" value="DEXQc_Suv3"/>
    <property type="match status" value="1"/>
</dbReference>
<evidence type="ECO:0000256" key="4">
    <source>
        <dbReference type="ARBA" id="ARBA00022840"/>
    </source>
</evidence>
<evidence type="ECO:0000259" key="5">
    <source>
        <dbReference type="Pfam" id="PF22527"/>
    </source>
</evidence>
<dbReference type="GO" id="GO:0000965">
    <property type="term" value="P:mitochondrial RNA 3'-end processing"/>
    <property type="evidence" value="ECO:0007669"/>
    <property type="project" value="TreeGrafter"/>
</dbReference>
<dbReference type="Pfam" id="PF23703">
    <property type="entry name" value="DExH18_N"/>
    <property type="match status" value="1"/>
</dbReference>
<dbReference type="GO" id="GO:0005524">
    <property type="term" value="F:ATP binding"/>
    <property type="evidence" value="ECO:0007669"/>
    <property type="project" value="UniProtKB-KW"/>
</dbReference>
<dbReference type="InterPro" id="IPR056377">
    <property type="entry name" value="DExH18_N"/>
</dbReference>
<dbReference type="SUPFAM" id="SSF52540">
    <property type="entry name" value="P-loop containing nucleoside triphosphate hydrolases"/>
    <property type="match status" value="1"/>
</dbReference>
<organism evidence="7 8">
    <name type="scientific">Escallonia herrerae</name>
    <dbReference type="NCBI Taxonomy" id="1293975"/>
    <lineage>
        <taxon>Eukaryota</taxon>
        <taxon>Viridiplantae</taxon>
        <taxon>Streptophyta</taxon>
        <taxon>Embryophyta</taxon>
        <taxon>Tracheophyta</taxon>
        <taxon>Spermatophyta</taxon>
        <taxon>Magnoliopsida</taxon>
        <taxon>eudicotyledons</taxon>
        <taxon>Gunneridae</taxon>
        <taxon>Pentapetalae</taxon>
        <taxon>asterids</taxon>
        <taxon>campanulids</taxon>
        <taxon>Escalloniales</taxon>
        <taxon>Escalloniaceae</taxon>
        <taxon>Escallonia</taxon>
    </lineage>
</organism>
<dbReference type="PANTHER" id="PTHR12131">
    <property type="entry name" value="ATP-DEPENDENT RNA AND DNA HELICASE"/>
    <property type="match status" value="1"/>
</dbReference>
<dbReference type="InterPro" id="IPR050699">
    <property type="entry name" value="RNA-DNA_Helicase"/>
</dbReference>
<keyword evidence="2" id="KW-0378">Hydrolase</keyword>
<evidence type="ECO:0000256" key="3">
    <source>
        <dbReference type="ARBA" id="ARBA00022806"/>
    </source>
</evidence>
<comment type="caution">
    <text evidence="7">The sequence shown here is derived from an EMBL/GenBank/DDBJ whole genome shotgun (WGS) entry which is preliminary data.</text>
</comment>
<keyword evidence="3" id="KW-0347">Helicase</keyword>
<feature type="domain" description="DExH18 N-terminal" evidence="6">
    <location>
        <begin position="131"/>
        <end position="213"/>
    </location>
</feature>
<dbReference type="GO" id="GO:0045025">
    <property type="term" value="C:mitochondrial degradosome"/>
    <property type="evidence" value="ECO:0007669"/>
    <property type="project" value="TreeGrafter"/>
</dbReference>
<evidence type="ECO:0000313" key="8">
    <source>
        <dbReference type="Proteomes" id="UP001188597"/>
    </source>
</evidence>
<dbReference type="PANTHER" id="PTHR12131:SF28">
    <property type="entry name" value="DEXH-BOX ATP-DEPENDENT RNA HELICASE DEXH18, MITOCHONDRIAL"/>
    <property type="match status" value="1"/>
</dbReference>
<reference evidence="7" key="1">
    <citation type="submission" date="2022-12" db="EMBL/GenBank/DDBJ databases">
        <title>Draft genome assemblies for two species of Escallonia (Escalloniales).</title>
        <authorList>
            <person name="Chanderbali A."/>
            <person name="Dervinis C."/>
            <person name="Anghel I."/>
            <person name="Soltis D."/>
            <person name="Soltis P."/>
            <person name="Zapata F."/>
        </authorList>
    </citation>
    <scope>NUCLEOTIDE SEQUENCE</scope>
    <source>
        <strain evidence="7">UCBG64.0493</strain>
        <tissue evidence="7">Leaf</tissue>
    </source>
</reference>
<dbReference type="GO" id="GO:0016787">
    <property type="term" value="F:hydrolase activity"/>
    <property type="evidence" value="ECO:0007669"/>
    <property type="project" value="UniProtKB-KW"/>
</dbReference>
<dbReference type="AlphaFoldDB" id="A0AA88X9J2"/>
<evidence type="ECO:0000259" key="6">
    <source>
        <dbReference type="Pfam" id="PF23703"/>
    </source>
</evidence>
<dbReference type="Gene3D" id="3.40.50.300">
    <property type="entry name" value="P-loop containing nucleotide triphosphate hydrolases"/>
    <property type="match status" value="1"/>
</dbReference>
<dbReference type="InterPro" id="IPR055206">
    <property type="entry name" value="DEXQc_SUV3"/>
</dbReference>
<dbReference type="Proteomes" id="UP001188597">
    <property type="component" value="Unassembled WGS sequence"/>
</dbReference>
<evidence type="ECO:0000256" key="1">
    <source>
        <dbReference type="ARBA" id="ARBA00022741"/>
    </source>
</evidence>
<dbReference type="EMBL" id="JAVXUP010000078">
    <property type="protein sequence ID" value="KAK3039338.1"/>
    <property type="molecule type" value="Genomic_DNA"/>
</dbReference>
<dbReference type="GO" id="GO:0004386">
    <property type="term" value="F:helicase activity"/>
    <property type="evidence" value="ECO:0007669"/>
    <property type="project" value="UniProtKB-KW"/>
</dbReference>
<gene>
    <name evidence="7" type="ORF">RJ639_028738</name>
</gene>
<protein>
    <submittedName>
        <fullName evidence="7">Uncharacterized protein</fullName>
    </submittedName>
</protein>
<keyword evidence="4" id="KW-0067">ATP-binding</keyword>
<accession>A0AA88X9J2</accession>
<keyword evidence="1" id="KW-0547">Nucleotide-binding</keyword>
<name>A0AA88X9J2_9ASTE</name>
<dbReference type="InterPro" id="IPR027417">
    <property type="entry name" value="P-loop_NTPase"/>
</dbReference>
<evidence type="ECO:0000256" key="2">
    <source>
        <dbReference type="ARBA" id="ARBA00022801"/>
    </source>
</evidence>
<proteinExistence type="predicted"/>
<feature type="domain" description="ATP-dependent RNA helicase SUV3 DEXQ-box helicase" evidence="5">
    <location>
        <begin position="225"/>
        <end position="324"/>
    </location>
</feature>
<keyword evidence="8" id="KW-1185">Reference proteome</keyword>